<organism evidence="1 2">
    <name type="scientific">Azospira oryzae</name>
    <dbReference type="NCBI Taxonomy" id="146939"/>
    <lineage>
        <taxon>Bacteria</taxon>
        <taxon>Pseudomonadati</taxon>
        <taxon>Pseudomonadota</taxon>
        <taxon>Betaproteobacteria</taxon>
        <taxon>Rhodocyclales</taxon>
        <taxon>Rhodocyclaceae</taxon>
        <taxon>Azospira</taxon>
    </lineage>
</organism>
<gene>
    <name evidence="1" type="ORF">EV678_2919</name>
</gene>
<proteinExistence type="predicted"/>
<dbReference type="EMBL" id="SHKM01000003">
    <property type="protein sequence ID" value="RZT75732.1"/>
    <property type="molecule type" value="Genomic_DNA"/>
</dbReference>
<name>A0ABY0ILH1_9RHOO</name>
<comment type="caution">
    <text evidence="1">The sequence shown here is derived from an EMBL/GenBank/DDBJ whole genome shotgun (WGS) entry which is preliminary data.</text>
</comment>
<evidence type="ECO:0008006" key="3">
    <source>
        <dbReference type="Google" id="ProtNLM"/>
    </source>
</evidence>
<dbReference type="RefSeq" id="WP_130460040.1">
    <property type="nucleotide sequence ID" value="NZ_SHKM01000003.1"/>
</dbReference>
<accession>A0ABY0ILH1</accession>
<sequence>METKPHTSGHAHSCGTCGQAIPLKDWPGTIVCAACLDLRPADSPAHCQHFCGGEEREAGV</sequence>
<keyword evidence="2" id="KW-1185">Reference proteome</keyword>
<protein>
    <recommendedName>
        <fullName evidence="3">DksA C4-type domain-containing protein</fullName>
    </recommendedName>
</protein>
<dbReference type="Proteomes" id="UP000292136">
    <property type="component" value="Unassembled WGS sequence"/>
</dbReference>
<reference evidence="1 2" key="1">
    <citation type="submission" date="2019-02" db="EMBL/GenBank/DDBJ databases">
        <title>Genomic Encyclopedia of Type Strains, Phase IV (KMG-IV): sequencing the most valuable type-strain genomes for metagenomic binning, comparative biology and taxonomic classification.</title>
        <authorList>
            <person name="Goeker M."/>
        </authorList>
    </citation>
    <scope>NUCLEOTIDE SEQUENCE [LARGE SCALE GENOMIC DNA]</scope>
    <source>
        <strain evidence="1 2">DSM 21223</strain>
    </source>
</reference>
<evidence type="ECO:0000313" key="1">
    <source>
        <dbReference type="EMBL" id="RZT75732.1"/>
    </source>
</evidence>
<evidence type="ECO:0000313" key="2">
    <source>
        <dbReference type="Proteomes" id="UP000292136"/>
    </source>
</evidence>